<reference evidence="1 2" key="1">
    <citation type="submission" date="2018-03" db="EMBL/GenBank/DDBJ databases">
        <title>Draft Genome Sequences of the Obligatory Marine Myxobacteria Enhygromyxa salina SWB005.</title>
        <authorList>
            <person name="Poehlein A."/>
            <person name="Moghaddam J.A."/>
            <person name="Harms H."/>
            <person name="Alanjari M."/>
            <person name="Koenig G.M."/>
            <person name="Daniel R."/>
            <person name="Schaeberle T.F."/>
        </authorList>
    </citation>
    <scope>NUCLEOTIDE SEQUENCE [LARGE SCALE GENOMIC DNA]</scope>
    <source>
        <strain evidence="1 2">SWB005</strain>
    </source>
</reference>
<dbReference type="Proteomes" id="UP000237968">
    <property type="component" value="Unassembled WGS sequence"/>
</dbReference>
<evidence type="ECO:0000313" key="1">
    <source>
        <dbReference type="EMBL" id="PRP90991.1"/>
    </source>
</evidence>
<dbReference type="GO" id="GO:0061522">
    <property type="term" value="F:1,4-dihydroxy-2-naphthoyl-CoA thioesterase activity"/>
    <property type="evidence" value="ECO:0007669"/>
    <property type="project" value="UniProtKB-EC"/>
</dbReference>
<gene>
    <name evidence="1" type="ORF">ENSA5_60660</name>
</gene>
<accession>A0A2S9XE81</accession>
<dbReference type="AlphaFoldDB" id="A0A2S9XE81"/>
<dbReference type="EMBL" id="PVNK01000263">
    <property type="protein sequence ID" value="PRP90991.1"/>
    <property type="molecule type" value="Genomic_DNA"/>
</dbReference>
<dbReference type="PANTHER" id="PTHR31793:SF24">
    <property type="entry name" value="LONG-CHAIN ACYL-COA THIOESTERASE FADM"/>
    <property type="match status" value="1"/>
</dbReference>
<keyword evidence="2" id="KW-1185">Reference proteome</keyword>
<dbReference type="RefSeq" id="WP_181198316.1">
    <property type="nucleotide sequence ID" value="NZ_PVNK01000263.1"/>
</dbReference>
<proteinExistence type="predicted"/>
<evidence type="ECO:0000313" key="2">
    <source>
        <dbReference type="Proteomes" id="UP000237968"/>
    </source>
</evidence>
<dbReference type="InterPro" id="IPR029069">
    <property type="entry name" value="HotDog_dom_sf"/>
</dbReference>
<dbReference type="EC" id="3.1.2.28" evidence="1"/>
<dbReference type="Pfam" id="PF13279">
    <property type="entry name" value="4HBT_2"/>
    <property type="match status" value="1"/>
</dbReference>
<dbReference type="GO" id="GO:0047617">
    <property type="term" value="F:fatty acyl-CoA hydrolase activity"/>
    <property type="evidence" value="ECO:0007669"/>
    <property type="project" value="TreeGrafter"/>
</dbReference>
<comment type="caution">
    <text evidence="1">The sequence shown here is derived from an EMBL/GenBank/DDBJ whole genome shotgun (WGS) entry which is preliminary data.</text>
</comment>
<dbReference type="SUPFAM" id="SSF54637">
    <property type="entry name" value="Thioesterase/thiol ester dehydrase-isomerase"/>
    <property type="match status" value="1"/>
</dbReference>
<protein>
    <submittedName>
        <fullName evidence="1">1,4-dihydroxy-2-naphthoyl-CoA hydrolase</fullName>
        <ecNumber evidence="1">3.1.2.28</ecNumber>
    </submittedName>
</protein>
<name>A0A2S9XE81_9BACT</name>
<dbReference type="Gene3D" id="3.10.129.10">
    <property type="entry name" value="Hotdog Thioesterase"/>
    <property type="match status" value="1"/>
</dbReference>
<keyword evidence="1" id="KW-0378">Hydrolase</keyword>
<sequence>MTTSTAAGVHKLALDVRFGDCDPAGIVYFPRFFDFFHQAMETWFPAHLGFGYDEFVRVRKLGFPAVHTEADFERPSRFGDRIEIHLRVIRLGRSSIEFAYEVHGQDGRRVTGRSVCVVMNLDERSPEHGAAVAIPAELRERIEAFGVGPEV</sequence>
<dbReference type="CDD" id="cd00586">
    <property type="entry name" value="4HBT"/>
    <property type="match status" value="1"/>
</dbReference>
<dbReference type="PANTHER" id="PTHR31793">
    <property type="entry name" value="4-HYDROXYBENZOYL-COA THIOESTERASE FAMILY MEMBER"/>
    <property type="match status" value="1"/>
</dbReference>
<organism evidence="1 2">
    <name type="scientific">Enhygromyxa salina</name>
    <dbReference type="NCBI Taxonomy" id="215803"/>
    <lineage>
        <taxon>Bacteria</taxon>
        <taxon>Pseudomonadati</taxon>
        <taxon>Myxococcota</taxon>
        <taxon>Polyangia</taxon>
        <taxon>Nannocystales</taxon>
        <taxon>Nannocystaceae</taxon>
        <taxon>Enhygromyxa</taxon>
    </lineage>
</organism>
<dbReference type="InterPro" id="IPR050563">
    <property type="entry name" value="4-hydroxybenzoyl-CoA_TE"/>
</dbReference>